<dbReference type="RefSeq" id="WP_142530165.1">
    <property type="nucleotide sequence ID" value="NZ_CBCSJO010000001.1"/>
</dbReference>
<dbReference type="InterPro" id="IPR012373">
    <property type="entry name" value="Ferrdict_sens_TM"/>
</dbReference>
<protein>
    <submittedName>
        <fullName evidence="4">FecR family protein</fullName>
    </submittedName>
</protein>
<keyword evidence="1" id="KW-0472">Membrane</keyword>
<feature type="domain" description="FecR protein" evidence="2">
    <location>
        <begin position="137"/>
        <end position="230"/>
    </location>
</feature>
<organism evidence="4 5">
    <name type="scientific">Pedobacter westerhofensis</name>
    <dbReference type="NCBI Taxonomy" id="425512"/>
    <lineage>
        <taxon>Bacteria</taxon>
        <taxon>Pseudomonadati</taxon>
        <taxon>Bacteroidota</taxon>
        <taxon>Sphingobacteriia</taxon>
        <taxon>Sphingobacteriales</taxon>
        <taxon>Sphingobacteriaceae</taxon>
        <taxon>Pedobacter</taxon>
    </lineage>
</organism>
<evidence type="ECO:0000259" key="3">
    <source>
        <dbReference type="Pfam" id="PF16344"/>
    </source>
</evidence>
<dbReference type="PANTHER" id="PTHR30273">
    <property type="entry name" value="PERIPLASMIC SIGNAL SENSOR AND SIGMA FACTOR ACTIVATOR FECR-RELATED"/>
    <property type="match status" value="1"/>
</dbReference>
<evidence type="ECO:0000313" key="5">
    <source>
        <dbReference type="Proteomes" id="UP000320300"/>
    </source>
</evidence>
<feature type="transmembrane region" description="Helical" evidence="1">
    <location>
        <begin position="101"/>
        <end position="121"/>
    </location>
</feature>
<keyword evidence="5" id="KW-1185">Reference proteome</keyword>
<gene>
    <name evidence="4" type="ORF">SAMN06265348_111200</name>
</gene>
<sequence>MDYSKFEVEDFLCDDSFLEYCLETNPEAVKFWNDWLDKHPEKALVAERARKLFYTLNGNITAETFHRDHELFKSAVTERLGEHIVKPDFFAVNRKNYVRRLWIGAASLAACGILVASLFFLKSEQTKIPAHSETLSYATPMGKKRKVKLPDGSVVTLNGGSHLQLQQGFNTGNRELSLTGEGYFVVVHNAAKPFIVHTEKITIRDVGTEFNVKAYLNDKATEASLINGLIEITIKGTAHTTVGLTPVILAPNKKFILINDAPASGKTPGITKPIFDVKNITTTENNSVAETDWTQNKLTFVDEPLSEIATQIERWYGVKVIIANPALNNLHFTATFDHGDIVQILEALKLSGNFNYRKEDNMIRIY</sequence>
<dbReference type="InterPro" id="IPR006860">
    <property type="entry name" value="FecR"/>
</dbReference>
<dbReference type="EMBL" id="FXTN01000011">
    <property type="protein sequence ID" value="SMO94367.1"/>
    <property type="molecule type" value="Genomic_DNA"/>
</dbReference>
<feature type="domain" description="Protein FecR C-terminal" evidence="3">
    <location>
        <begin position="297"/>
        <end position="364"/>
    </location>
</feature>
<dbReference type="Gene3D" id="3.55.50.30">
    <property type="match status" value="1"/>
</dbReference>
<accession>A0A521FDX3</accession>
<dbReference type="AlphaFoldDB" id="A0A521FDX3"/>
<dbReference type="Pfam" id="PF04773">
    <property type="entry name" value="FecR"/>
    <property type="match status" value="1"/>
</dbReference>
<name>A0A521FDX3_9SPHI</name>
<keyword evidence="1" id="KW-1133">Transmembrane helix</keyword>
<reference evidence="4 5" key="1">
    <citation type="submission" date="2017-05" db="EMBL/GenBank/DDBJ databases">
        <authorList>
            <person name="Varghese N."/>
            <person name="Submissions S."/>
        </authorList>
    </citation>
    <scope>NUCLEOTIDE SEQUENCE [LARGE SCALE GENOMIC DNA]</scope>
    <source>
        <strain evidence="4 5">DSM 19036</strain>
    </source>
</reference>
<dbReference type="OrthoDB" id="1523735at2"/>
<evidence type="ECO:0000313" key="4">
    <source>
        <dbReference type="EMBL" id="SMO94367.1"/>
    </source>
</evidence>
<keyword evidence="1" id="KW-0812">Transmembrane</keyword>
<dbReference type="PANTHER" id="PTHR30273:SF2">
    <property type="entry name" value="PROTEIN FECR"/>
    <property type="match status" value="1"/>
</dbReference>
<dbReference type="GO" id="GO:0016989">
    <property type="term" value="F:sigma factor antagonist activity"/>
    <property type="evidence" value="ECO:0007669"/>
    <property type="project" value="TreeGrafter"/>
</dbReference>
<proteinExistence type="predicted"/>
<dbReference type="InterPro" id="IPR032508">
    <property type="entry name" value="FecR_C"/>
</dbReference>
<dbReference type="Gene3D" id="2.60.120.1440">
    <property type="match status" value="1"/>
</dbReference>
<dbReference type="Proteomes" id="UP000320300">
    <property type="component" value="Unassembled WGS sequence"/>
</dbReference>
<dbReference type="PIRSF" id="PIRSF018266">
    <property type="entry name" value="FecR"/>
    <property type="match status" value="1"/>
</dbReference>
<evidence type="ECO:0000256" key="1">
    <source>
        <dbReference type="SAM" id="Phobius"/>
    </source>
</evidence>
<dbReference type="Pfam" id="PF16344">
    <property type="entry name" value="FecR_C"/>
    <property type="match status" value="1"/>
</dbReference>
<evidence type="ECO:0000259" key="2">
    <source>
        <dbReference type="Pfam" id="PF04773"/>
    </source>
</evidence>